<protein>
    <recommendedName>
        <fullName evidence="3">Bacterial Pleckstrin homology domain-containing protein</fullName>
    </recommendedName>
</protein>
<dbReference type="EMBL" id="JAAGWG010000019">
    <property type="protein sequence ID" value="NEK86713.1"/>
    <property type="molecule type" value="Genomic_DNA"/>
</dbReference>
<name>A0A6L9W3Y4_9ACTN</name>
<proteinExistence type="predicted"/>
<evidence type="ECO:0000313" key="2">
    <source>
        <dbReference type="Proteomes" id="UP000479241"/>
    </source>
</evidence>
<sequence length="116" mass="12573">MATLQLTDSRLRVRLTLGERIAGLLLRDVDVPLDSVREVEVLPDGLRATRGIRAPGLALPGIRKIGTWRRRGERTMVSVRRGQPAVRIRLEGQPFDALLVGADDAAAVAATLSAAR</sequence>
<evidence type="ECO:0000313" key="1">
    <source>
        <dbReference type="EMBL" id="NEK86713.1"/>
    </source>
</evidence>
<accession>A0A6L9W3Y4</accession>
<dbReference type="Proteomes" id="UP000479241">
    <property type="component" value="Unassembled WGS sequence"/>
</dbReference>
<dbReference type="AlphaFoldDB" id="A0A6L9W3Y4"/>
<reference evidence="1 2" key="1">
    <citation type="submission" date="2019-12" db="EMBL/GenBank/DDBJ databases">
        <title>the WGS of Blastococcus saxobsidens 67B17.</title>
        <authorList>
            <person name="Jiang Z."/>
        </authorList>
    </citation>
    <scope>NUCLEOTIDE SEQUENCE [LARGE SCALE GENOMIC DNA]</scope>
    <source>
        <strain evidence="1 2">67B17</strain>
    </source>
</reference>
<comment type="caution">
    <text evidence="1">The sequence shown here is derived from an EMBL/GenBank/DDBJ whole genome shotgun (WGS) entry which is preliminary data.</text>
</comment>
<dbReference type="RefSeq" id="WP_163205972.1">
    <property type="nucleotide sequence ID" value="NZ_JAAGWG010000019.1"/>
</dbReference>
<organism evidence="1 2">
    <name type="scientific">Blastococcus saxobsidens</name>
    <dbReference type="NCBI Taxonomy" id="138336"/>
    <lineage>
        <taxon>Bacteria</taxon>
        <taxon>Bacillati</taxon>
        <taxon>Actinomycetota</taxon>
        <taxon>Actinomycetes</taxon>
        <taxon>Geodermatophilales</taxon>
        <taxon>Geodermatophilaceae</taxon>
        <taxon>Blastococcus</taxon>
    </lineage>
</organism>
<gene>
    <name evidence="1" type="ORF">GCU60_13255</name>
</gene>
<evidence type="ECO:0008006" key="3">
    <source>
        <dbReference type="Google" id="ProtNLM"/>
    </source>
</evidence>